<organism evidence="1 2">
    <name type="scientific">Flemingia macrophylla</name>
    <dbReference type="NCBI Taxonomy" id="520843"/>
    <lineage>
        <taxon>Eukaryota</taxon>
        <taxon>Viridiplantae</taxon>
        <taxon>Streptophyta</taxon>
        <taxon>Embryophyta</taxon>
        <taxon>Tracheophyta</taxon>
        <taxon>Spermatophyta</taxon>
        <taxon>Magnoliopsida</taxon>
        <taxon>eudicotyledons</taxon>
        <taxon>Gunneridae</taxon>
        <taxon>Pentapetalae</taxon>
        <taxon>rosids</taxon>
        <taxon>fabids</taxon>
        <taxon>Fabales</taxon>
        <taxon>Fabaceae</taxon>
        <taxon>Papilionoideae</taxon>
        <taxon>50 kb inversion clade</taxon>
        <taxon>NPAAA clade</taxon>
        <taxon>indigoferoid/millettioid clade</taxon>
        <taxon>Phaseoleae</taxon>
        <taxon>Flemingia</taxon>
    </lineage>
</organism>
<protein>
    <submittedName>
        <fullName evidence="1">Uncharacterized protein</fullName>
    </submittedName>
</protein>
<comment type="caution">
    <text evidence="1">The sequence shown here is derived from an EMBL/GenBank/DDBJ whole genome shotgun (WGS) entry which is preliminary data.</text>
</comment>
<keyword evidence="2" id="KW-1185">Reference proteome</keyword>
<reference evidence="1 2" key="1">
    <citation type="submission" date="2024-08" db="EMBL/GenBank/DDBJ databases">
        <title>Insights into the chromosomal genome structure of Flemingia macrophylla.</title>
        <authorList>
            <person name="Ding Y."/>
            <person name="Zhao Y."/>
            <person name="Bi W."/>
            <person name="Wu M."/>
            <person name="Zhao G."/>
            <person name="Gong Y."/>
            <person name="Li W."/>
            <person name="Zhang P."/>
        </authorList>
    </citation>
    <scope>NUCLEOTIDE SEQUENCE [LARGE SCALE GENOMIC DNA]</scope>
    <source>
        <strain evidence="1">DYQJB</strain>
        <tissue evidence="1">Leaf</tissue>
    </source>
</reference>
<dbReference type="EMBL" id="JBGMDY010000003">
    <property type="protein sequence ID" value="KAL2339879.1"/>
    <property type="molecule type" value="Genomic_DNA"/>
</dbReference>
<dbReference type="AlphaFoldDB" id="A0ABD1MVR5"/>
<accession>A0ABD1MVR5</accession>
<dbReference type="Proteomes" id="UP001603857">
    <property type="component" value="Unassembled WGS sequence"/>
</dbReference>
<sequence>MEKNVLHGFSKTKAITTPRSKLHPYLHAIVISGNTTPQHLPVKAGPCGGNPVVPNMLALGRPEPIQ</sequence>
<proteinExistence type="predicted"/>
<name>A0ABD1MVR5_9FABA</name>
<evidence type="ECO:0000313" key="1">
    <source>
        <dbReference type="EMBL" id="KAL2339879.1"/>
    </source>
</evidence>
<gene>
    <name evidence="1" type="ORF">Fmac_007819</name>
</gene>
<evidence type="ECO:0000313" key="2">
    <source>
        <dbReference type="Proteomes" id="UP001603857"/>
    </source>
</evidence>